<dbReference type="Gene3D" id="3.40.630.30">
    <property type="match status" value="1"/>
</dbReference>
<feature type="region of interest" description="Disordered" evidence="1">
    <location>
        <begin position="1"/>
        <end position="25"/>
    </location>
</feature>
<keyword evidence="4" id="KW-1185">Reference proteome</keyword>
<gene>
    <name evidence="3" type="ORF">F8M41_012927</name>
</gene>
<protein>
    <submittedName>
        <fullName evidence="3">Cysteine-rich protein 2-binding protein</fullName>
    </submittedName>
</protein>
<reference evidence="3 4" key="1">
    <citation type="journal article" date="2019" name="Environ. Microbiol.">
        <title>At the nexus of three kingdoms: the genome of the mycorrhizal fungus Gigaspora margarita provides insights into plant, endobacterial and fungal interactions.</title>
        <authorList>
            <person name="Venice F."/>
            <person name="Ghignone S."/>
            <person name="Salvioli di Fossalunga A."/>
            <person name="Amselem J."/>
            <person name="Novero M."/>
            <person name="Xianan X."/>
            <person name="Sedzielewska Toro K."/>
            <person name="Morin E."/>
            <person name="Lipzen A."/>
            <person name="Grigoriev I.V."/>
            <person name="Henrissat B."/>
            <person name="Martin F.M."/>
            <person name="Bonfante P."/>
        </authorList>
    </citation>
    <scope>NUCLEOTIDE SEQUENCE [LARGE SCALE GENOMIC DNA]</scope>
    <source>
        <strain evidence="3 4">BEG34</strain>
    </source>
</reference>
<proteinExistence type="predicted"/>
<evidence type="ECO:0000256" key="1">
    <source>
        <dbReference type="SAM" id="MobiDB-lite"/>
    </source>
</evidence>
<name>A0A8H3X0D6_GIGMA</name>
<comment type="caution">
    <text evidence="3">The sequence shown here is derived from an EMBL/GenBank/DDBJ whole genome shotgun (WGS) entry which is preliminary data.</text>
</comment>
<dbReference type="InterPro" id="IPR000182">
    <property type="entry name" value="GNAT_dom"/>
</dbReference>
<dbReference type="InterPro" id="IPR016181">
    <property type="entry name" value="Acyl_CoA_acyltransferase"/>
</dbReference>
<dbReference type="Pfam" id="PF13508">
    <property type="entry name" value="Acetyltransf_7"/>
    <property type="match status" value="1"/>
</dbReference>
<dbReference type="AlphaFoldDB" id="A0A8H3X0D6"/>
<dbReference type="OrthoDB" id="4080456at2759"/>
<dbReference type="GO" id="GO:0016747">
    <property type="term" value="F:acyltransferase activity, transferring groups other than amino-acyl groups"/>
    <property type="evidence" value="ECO:0007669"/>
    <property type="project" value="InterPro"/>
</dbReference>
<dbReference type="PROSITE" id="PS51186">
    <property type="entry name" value="GNAT"/>
    <property type="match status" value="1"/>
</dbReference>
<dbReference type="Proteomes" id="UP000439903">
    <property type="component" value="Unassembled WGS sequence"/>
</dbReference>
<dbReference type="CDD" id="cd04301">
    <property type="entry name" value="NAT_SF"/>
    <property type="match status" value="1"/>
</dbReference>
<accession>A0A8H3X0D6</accession>
<evidence type="ECO:0000313" key="4">
    <source>
        <dbReference type="Proteomes" id="UP000439903"/>
    </source>
</evidence>
<organism evidence="3 4">
    <name type="scientific">Gigaspora margarita</name>
    <dbReference type="NCBI Taxonomy" id="4874"/>
    <lineage>
        <taxon>Eukaryota</taxon>
        <taxon>Fungi</taxon>
        <taxon>Fungi incertae sedis</taxon>
        <taxon>Mucoromycota</taxon>
        <taxon>Glomeromycotina</taxon>
        <taxon>Glomeromycetes</taxon>
        <taxon>Diversisporales</taxon>
        <taxon>Gigasporaceae</taxon>
        <taxon>Gigaspora</taxon>
    </lineage>
</organism>
<feature type="domain" description="N-acetyltransferase" evidence="2">
    <location>
        <begin position="296"/>
        <end position="436"/>
    </location>
</feature>
<dbReference type="FunFam" id="3.40.630.30:FF:000013">
    <property type="entry name" value="cysteine-rich protein 2-binding protein-like"/>
    <property type="match status" value="1"/>
</dbReference>
<sequence>MSEHSENSEHMMCSLKKRRGRPPTTVASRIRSTFSICPIEQTYFRDFSDTFIPQNNFPDLWASRGTNDENGVENAVSNKIMDQVNETTIPLRLKLVVRDGTDDKSNMASVKPPRKKKPISMDHKEELNLLLKLENIEMPLSPKAYRLKRKLHLRRLKRGLGLKIFDIDAVVSDQMRSTSSLELMTATEENSHESKKNEVKNFEVNKASDVELMDQIAKITHTPYNNSFASRLYGNHRLATTLTVEEAWTSPLHRKLKPYIRRDYETKPPKLCLLQEIVKYAYRNEPDWLPPPSSPIDFCYFQKEHLNQVNDLLQRCFWPSIDVSENLLFPDFSVVAMYKRLVIGCGFMTPEAYITYIAVAPGWEKSGIGQFMLYHLVQTNIGKDVTLHVSANNPAMILYQKFGFKPEEFIVNFYDKYLPDGSLGCKNAFFVRLDGDRGGEVMVDIVFPRLNL</sequence>
<dbReference type="SUPFAM" id="SSF55729">
    <property type="entry name" value="Acyl-CoA N-acyltransferases (Nat)"/>
    <property type="match status" value="1"/>
</dbReference>
<evidence type="ECO:0000313" key="3">
    <source>
        <dbReference type="EMBL" id="KAF0373965.1"/>
    </source>
</evidence>
<evidence type="ECO:0000259" key="2">
    <source>
        <dbReference type="PROSITE" id="PS51186"/>
    </source>
</evidence>
<dbReference type="EMBL" id="WTPW01002625">
    <property type="protein sequence ID" value="KAF0373965.1"/>
    <property type="molecule type" value="Genomic_DNA"/>
</dbReference>